<gene>
    <name evidence="2" type="ORF">H4W31_000615</name>
</gene>
<comment type="caution">
    <text evidence="2">The sequence shown here is derived from an EMBL/GenBank/DDBJ whole genome shotgun (WGS) entry which is preliminary data.</text>
</comment>
<evidence type="ECO:0000313" key="3">
    <source>
        <dbReference type="Proteomes" id="UP000649753"/>
    </source>
</evidence>
<name>A0A927M1B3_9ACTN</name>
<organism evidence="2 3">
    <name type="scientific">Plantactinospora soyae</name>
    <dbReference type="NCBI Taxonomy" id="1544732"/>
    <lineage>
        <taxon>Bacteria</taxon>
        <taxon>Bacillati</taxon>
        <taxon>Actinomycetota</taxon>
        <taxon>Actinomycetes</taxon>
        <taxon>Micromonosporales</taxon>
        <taxon>Micromonosporaceae</taxon>
        <taxon>Plantactinospora</taxon>
    </lineage>
</organism>
<sequence>MSEAQAGMSEVLTMRGRGRLTATSNCGRGGDMGERSERISRFSAGTRGDAERGEVAA</sequence>
<protein>
    <submittedName>
        <fullName evidence="2">Uncharacterized protein</fullName>
    </submittedName>
</protein>
<evidence type="ECO:0000313" key="2">
    <source>
        <dbReference type="EMBL" id="MBE1484977.1"/>
    </source>
</evidence>
<feature type="compositionally biased region" description="Basic and acidic residues" evidence="1">
    <location>
        <begin position="48"/>
        <end position="57"/>
    </location>
</feature>
<evidence type="ECO:0000256" key="1">
    <source>
        <dbReference type="SAM" id="MobiDB-lite"/>
    </source>
</evidence>
<dbReference type="RefSeq" id="WP_192765252.1">
    <property type="nucleotide sequence ID" value="NZ_JADBEB010000001.1"/>
</dbReference>
<dbReference type="AlphaFoldDB" id="A0A927M1B3"/>
<reference evidence="2" key="1">
    <citation type="submission" date="2020-10" db="EMBL/GenBank/DDBJ databases">
        <title>Sequencing the genomes of 1000 actinobacteria strains.</title>
        <authorList>
            <person name="Klenk H.-P."/>
        </authorList>
    </citation>
    <scope>NUCLEOTIDE SEQUENCE</scope>
    <source>
        <strain evidence="2">DSM 46832</strain>
    </source>
</reference>
<accession>A0A927M1B3</accession>
<proteinExistence type="predicted"/>
<dbReference type="EMBL" id="JADBEB010000001">
    <property type="protein sequence ID" value="MBE1484977.1"/>
    <property type="molecule type" value="Genomic_DNA"/>
</dbReference>
<dbReference type="Proteomes" id="UP000649753">
    <property type="component" value="Unassembled WGS sequence"/>
</dbReference>
<feature type="region of interest" description="Disordered" evidence="1">
    <location>
        <begin position="1"/>
        <end position="57"/>
    </location>
</feature>
<feature type="compositionally biased region" description="Basic and acidic residues" evidence="1">
    <location>
        <begin position="31"/>
        <end position="40"/>
    </location>
</feature>
<keyword evidence="3" id="KW-1185">Reference proteome</keyword>